<dbReference type="Proteomes" id="UP000629098">
    <property type="component" value="Unassembled WGS sequence"/>
</dbReference>
<dbReference type="AlphaFoldDB" id="A0A8J6XLB3"/>
<protein>
    <submittedName>
        <fullName evidence="1">Uncharacterized protein</fullName>
    </submittedName>
</protein>
<name>A0A8J6XLB3_9CYAN</name>
<proteinExistence type="predicted"/>
<dbReference type="RefSeq" id="WP_190825012.1">
    <property type="nucleotide sequence ID" value="NZ_CAWPPI010000008.1"/>
</dbReference>
<organism evidence="1 2">
    <name type="scientific">Iningainema tapete BLCC-T55</name>
    <dbReference type="NCBI Taxonomy" id="2748662"/>
    <lineage>
        <taxon>Bacteria</taxon>
        <taxon>Bacillati</taxon>
        <taxon>Cyanobacteriota</taxon>
        <taxon>Cyanophyceae</taxon>
        <taxon>Nostocales</taxon>
        <taxon>Scytonemataceae</taxon>
        <taxon>Iningainema tapete</taxon>
    </lineage>
</organism>
<comment type="caution">
    <text evidence="1">The sequence shown here is derived from an EMBL/GenBank/DDBJ whole genome shotgun (WGS) entry which is preliminary data.</text>
</comment>
<sequence>MSTAQYGSFVKYLLLKKYDSIQNYLEKEIASPHSRAAMLKHRYVG</sequence>
<keyword evidence="2" id="KW-1185">Reference proteome</keyword>
<evidence type="ECO:0000313" key="2">
    <source>
        <dbReference type="Proteomes" id="UP000629098"/>
    </source>
</evidence>
<accession>A0A8J6XLB3</accession>
<reference evidence="1" key="1">
    <citation type="submission" date="2020-09" db="EMBL/GenBank/DDBJ databases">
        <title>Iningainema tapete sp. nov. (Scytonemataceae, Cyanobacteria) from greenhouses in central Florida (USA) produces two types of nodularin with biosynthetic potential for microcystin-LR and anabaenopeptins.</title>
        <authorList>
            <person name="Berthold D.E."/>
            <person name="Lefler F.W."/>
            <person name="Huang I.-S."/>
            <person name="Abdulla H."/>
            <person name="Zimba P.V."/>
            <person name="Laughinghouse H.D. IV."/>
        </authorList>
    </citation>
    <scope>NUCLEOTIDE SEQUENCE</scope>
    <source>
        <strain evidence="1">BLCCT55</strain>
    </source>
</reference>
<dbReference type="EMBL" id="JACXAE010000008">
    <property type="protein sequence ID" value="MBD2770713.1"/>
    <property type="molecule type" value="Genomic_DNA"/>
</dbReference>
<evidence type="ECO:0000313" key="1">
    <source>
        <dbReference type="EMBL" id="MBD2770713.1"/>
    </source>
</evidence>
<gene>
    <name evidence="1" type="ORF">ICL16_00885</name>
</gene>